<dbReference type="RefSeq" id="WP_136873703.1">
    <property type="nucleotide sequence ID" value="NZ_SWBO01000001.1"/>
</dbReference>
<name>A0A4V5NYL7_9SPHI</name>
<dbReference type="GO" id="GO:0016758">
    <property type="term" value="F:hexosyltransferase activity"/>
    <property type="evidence" value="ECO:0007669"/>
    <property type="project" value="UniProtKB-ARBA"/>
</dbReference>
<dbReference type="PANTHER" id="PTHR22916:SF3">
    <property type="entry name" value="UDP-GLCNAC:BETAGAL BETA-1,3-N-ACETYLGLUCOSAMINYLTRANSFERASE-LIKE PROTEIN 1"/>
    <property type="match status" value="1"/>
</dbReference>
<sequence>MMDISINQAKISIVIVVRNAVKTIENTLKSIINQDYKNFELIILDGLSTDGTLAVIEKYKNEITYFKSEKDNGIYDAMNKSIEHCTGDYIYFIGADDELNNKTVLADIFKNQLINDDIIYGNAFYIKRKKIRFGKINRYHLCKHNFNHQTIFYPKSVFKNYCYETKYTIWADYYLNINLFFIAKYKFAYVKVIVSKFNDLGTSGINNIDMTFEKDRKKIVSEIFPFDVYVFHLARRLFLTLQRYFKN</sequence>
<organism evidence="2 3">
    <name type="scientific">Pedobacter cryotolerans</name>
    <dbReference type="NCBI Taxonomy" id="2571270"/>
    <lineage>
        <taxon>Bacteria</taxon>
        <taxon>Pseudomonadati</taxon>
        <taxon>Bacteroidota</taxon>
        <taxon>Sphingobacteriia</taxon>
        <taxon>Sphingobacteriales</taxon>
        <taxon>Sphingobacteriaceae</taxon>
        <taxon>Pedobacter</taxon>
    </lineage>
</organism>
<evidence type="ECO:0000313" key="2">
    <source>
        <dbReference type="EMBL" id="TKC03264.1"/>
    </source>
</evidence>
<keyword evidence="2" id="KW-0808">Transferase</keyword>
<gene>
    <name evidence="2" type="ORF">FA045_01455</name>
</gene>
<dbReference type="PANTHER" id="PTHR22916">
    <property type="entry name" value="GLYCOSYLTRANSFERASE"/>
    <property type="match status" value="1"/>
</dbReference>
<reference evidence="2 3" key="1">
    <citation type="submission" date="2019-04" db="EMBL/GenBank/DDBJ databases">
        <title>Pedobacter sp. AR-2-6 sp. nov., isolated from Arctic soil.</title>
        <authorList>
            <person name="Dahal R.H."/>
            <person name="Kim D.-U."/>
        </authorList>
    </citation>
    <scope>NUCLEOTIDE SEQUENCE [LARGE SCALE GENOMIC DNA]</scope>
    <source>
        <strain evidence="2 3">AR-2-6</strain>
    </source>
</reference>
<evidence type="ECO:0000313" key="3">
    <source>
        <dbReference type="Proteomes" id="UP000310477"/>
    </source>
</evidence>
<dbReference type="SUPFAM" id="SSF53448">
    <property type="entry name" value="Nucleotide-diphospho-sugar transferases"/>
    <property type="match status" value="1"/>
</dbReference>
<dbReference type="EMBL" id="SWBO01000001">
    <property type="protein sequence ID" value="TKC03264.1"/>
    <property type="molecule type" value="Genomic_DNA"/>
</dbReference>
<dbReference type="AlphaFoldDB" id="A0A4V5NYL7"/>
<evidence type="ECO:0000259" key="1">
    <source>
        <dbReference type="Pfam" id="PF00535"/>
    </source>
</evidence>
<dbReference type="CDD" id="cd06433">
    <property type="entry name" value="GT_2_WfgS_like"/>
    <property type="match status" value="1"/>
</dbReference>
<dbReference type="Proteomes" id="UP000310477">
    <property type="component" value="Unassembled WGS sequence"/>
</dbReference>
<dbReference type="InterPro" id="IPR001173">
    <property type="entry name" value="Glyco_trans_2-like"/>
</dbReference>
<dbReference type="OrthoDB" id="9788101at2"/>
<feature type="domain" description="Glycosyltransferase 2-like" evidence="1">
    <location>
        <begin position="12"/>
        <end position="148"/>
    </location>
</feature>
<comment type="caution">
    <text evidence="2">The sequence shown here is derived from an EMBL/GenBank/DDBJ whole genome shotgun (WGS) entry which is preliminary data.</text>
</comment>
<protein>
    <submittedName>
        <fullName evidence="2">Glycosyltransferase</fullName>
    </submittedName>
</protein>
<accession>A0A4V5NYL7</accession>
<keyword evidence="3" id="KW-1185">Reference proteome</keyword>
<dbReference type="InterPro" id="IPR029044">
    <property type="entry name" value="Nucleotide-diphossugar_trans"/>
</dbReference>
<dbReference type="Gene3D" id="3.90.550.10">
    <property type="entry name" value="Spore Coat Polysaccharide Biosynthesis Protein SpsA, Chain A"/>
    <property type="match status" value="1"/>
</dbReference>
<proteinExistence type="predicted"/>
<dbReference type="Pfam" id="PF00535">
    <property type="entry name" value="Glycos_transf_2"/>
    <property type="match status" value="1"/>
</dbReference>